<accession>A0ABP6UQ35</accession>
<dbReference type="EMBL" id="BAABCW010000018">
    <property type="protein sequence ID" value="GAA3517495.1"/>
    <property type="molecule type" value="Genomic_DNA"/>
</dbReference>
<comment type="caution">
    <text evidence="1">The sequence shown here is derived from an EMBL/GenBank/DDBJ whole genome shotgun (WGS) entry which is preliminary data.</text>
</comment>
<gene>
    <name evidence="1" type="ORF">GCM10022393_34490</name>
</gene>
<dbReference type="Proteomes" id="UP001500459">
    <property type="component" value="Unassembled WGS sequence"/>
</dbReference>
<proteinExistence type="predicted"/>
<dbReference type="InterPro" id="IPR053154">
    <property type="entry name" value="c-di-AMP_regulator"/>
</dbReference>
<name>A0ABP6UQ35_9FLAO</name>
<keyword evidence="2" id="KW-1185">Reference proteome</keyword>
<dbReference type="Gene3D" id="2.170.120.30">
    <property type="match status" value="1"/>
</dbReference>
<evidence type="ECO:0000313" key="1">
    <source>
        <dbReference type="EMBL" id="GAA3517495.1"/>
    </source>
</evidence>
<dbReference type="InterPro" id="IPR012505">
    <property type="entry name" value="YbbR"/>
</dbReference>
<reference evidence="2" key="1">
    <citation type="journal article" date="2019" name="Int. J. Syst. Evol. Microbiol.">
        <title>The Global Catalogue of Microorganisms (GCM) 10K type strain sequencing project: providing services to taxonomists for standard genome sequencing and annotation.</title>
        <authorList>
            <consortium name="The Broad Institute Genomics Platform"/>
            <consortium name="The Broad Institute Genome Sequencing Center for Infectious Disease"/>
            <person name="Wu L."/>
            <person name="Ma J."/>
        </authorList>
    </citation>
    <scope>NUCLEOTIDE SEQUENCE [LARGE SCALE GENOMIC DNA]</scope>
    <source>
        <strain evidence="2">JCM 17106</strain>
    </source>
</reference>
<sequence>MFKQFSKNYTEEIEVAIQYINLPEDKVLNINNSDQTIKLMLNGNGFRLVKYSWKKPMIQLDIADATTSKDNMYYFSLDDKAELLKNKLNFRGNVLSKKKDSLQVQLDINLQKKVPVKIIKDVSYAAGYGSDLGVLASPDSVYVMGPKSIIDTLEQVYSTNLLLEDLHADHVSQLLIDTVGLPKSIEVKPKEIEITIDVSKFTEGSKDIPITLKNVPEGKQIKIFPKQVTVVYRVGLDAYNKINQKDFKVIADYKKVAENSSFLTLELVNTPISIHDVRLRNKQVQYVILDK</sequence>
<organism evidence="1 2">
    <name type="scientific">Aquimarina addita</name>
    <dbReference type="NCBI Taxonomy" id="870485"/>
    <lineage>
        <taxon>Bacteria</taxon>
        <taxon>Pseudomonadati</taxon>
        <taxon>Bacteroidota</taxon>
        <taxon>Flavobacteriia</taxon>
        <taxon>Flavobacteriales</taxon>
        <taxon>Flavobacteriaceae</taxon>
        <taxon>Aquimarina</taxon>
    </lineage>
</organism>
<dbReference type="PANTHER" id="PTHR37804:SF1">
    <property type="entry name" value="CDAA REGULATORY PROTEIN CDAR"/>
    <property type="match status" value="1"/>
</dbReference>
<dbReference type="Gene3D" id="2.170.120.40">
    <property type="entry name" value="YbbR-like domain"/>
    <property type="match status" value="1"/>
</dbReference>
<evidence type="ECO:0000313" key="2">
    <source>
        <dbReference type="Proteomes" id="UP001500459"/>
    </source>
</evidence>
<protein>
    <recommendedName>
        <fullName evidence="3">YbbR-like domain-containing protein</fullName>
    </recommendedName>
</protein>
<dbReference type="PANTHER" id="PTHR37804">
    <property type="entry name" value="CDAA REGULATORY PROTEIN CDAR"/>
    <property type="match status" value="1"/>
</dbReference>
<dbReference type="Pfam" id="PF07949">
    <property type="entry name" value="YbbR"/>
    <property type="match status" value="1"/>
</dbReference>
<evidence type="ECO:0008006" key="3">
    <source>
        <dbReference type="Google" id="ProtNLM"/>
    </source>
</evidence>